<protein>
    <submittedName>
        <fullName evidence="1">Chemotaxis protein CheA</fullName>
    </submittedName>
</protein>
<organism evidence="1 2">
    <name type="scientific">Petralouisia muris</name>
    <dbReference type="NCBI Taxonomy" id="3032872"/>
    <lineage>
        <taxon>Bacteria</taxon>
        <taxon>Bacillati</taxon>
        <taxon>Bacillota</taxon>
        <taxon>Clostridia</taxon>
        <taxon>Lachnospirales</taxon>
        <taxon>Lachnospiraceae</taxon>
        <taxon>Petralouisia</taxon>
    </lineage>
</organism>
<comment type="caution">
    <text evidence="1">The sequence shown here is derived from an EMBL/GenBank/DDBJ whole genome shotgun (WGS) entry which is preliminary data.</text>
</comment>
<reference evidence="1" key="1">
    <citation type="submission" date="2019-04" db="EMBL/GenBank/DDBJ databases">
        <title>Microbes associate with the intestines of laboratory mice.</title>
        <authorList>
            <person name="Navarre W."/>
            <person name="Wong E."/>
            <person name="Huang K."/>
            <person name="Tropini C."/>
            <person name="Ng K."/>
            <person name="Yu B."/>
        </authorList>
    </citation>
    <scope>NUCLEOTIDE SEQUENCE</scope>
    <source>
        <strain evidence="1">NM01_1-7b</strain>
    </source>
</reference>
<evidence type="ECO:0000313" key="1">
    <source>
        <dbReference type="EMBL" id="TGY96824.1"/>
    </source>
</evidence>
<dbReference type="EMBL" id="SRYA01000012">
    <property type="protein sequence ID" value="TGY96824.1"/>
    <property type="molecule type" value="Genomic_DNA"/>
</dbReference>
<keyword evidence="2" id="KW-1185">Reference proteome</keyword>
<gene>
    <name evidence="1" type="ORF">E5329_07445</name>
</gene>
<dbReference type="Proteomes" id="UP000304953">
    <property type="component" value="Unassembled WGS sequence"/>
</dbReference>
<evidence type="ECO:0000313" key="2">
    <source>
        <dbReference type="Proteomes" id="UP000304953"/>
    </source>
</evidence>
<name>A0AC61RYB7_9FIRM</name>
<accession>A0AC61RYB7</accession>
<proteinExistence type="predicted"/>
<sequence length="713" mass="78787">MDVSQYLEIFIDETNGHLQNLSDCIMSLEKDPENMDTINEIFRAAHSLKGMAGTMGFKRMQRLTHDMENVFQEVRSGNMSVTSGLVDVLFQCLDAIDAYLENVKESSEEGTDDNEAIIQELNDILAAGTGNAPEPKKEEKPAVKEEPANNSGGDRFQKKYLDIEFSEKEKEELRVSEEKGMKLYGMTVYIQEDCLLKAARAFLVFKAVEDYGNIIVYNPTSQDIEDEKFGFDFSFYFASESELDKIIEVSKAVSEIEEAVGEQVEYKELTAAAAKKEEEAAAAAKAAEQERKKETANAVQAPATPAKAQAQPQNGKKQNTGKPVTNRTVRVDIEKLDALMNQVSELIIAKNSLVSIGSTSDGGVNGSNSQAFHEQIEYLERITTGLHESVMKVRMVPIESVVQKFPRMIRDLSKKLDKKMELHMTGEDTELDRTVVDQIGDPLQHLLRNSADHGLENAELRKKRGKPETGSIHLNAFQEGNNVIIEVSDDGNGIDTENVKNKAIERGLITPEQGAALSQKEIIDFLFMPSFSMAKQISDVSGRGVGLDVVKSNIEALGGDVEVKSILGEGSKFTVRLPLTLAIIQALMVEVRGEKYAISLGSIETIEEIMADEIKFVQAKEVIHIRGMVIPLIRLDQLLDCEPEEEEKESLTVIIVRKGDKFAGLIVDELNGQQEIVIKSLGKYINNSTKIISGATVLGDGEVALILDVNTLF</sequence>